<evidence type="ECO:0000313" key="3">
    <source>
        <dbReference type="EMBL" id="MEI4278979.1"/>
    </source>
</evidence>
<protein>
    <submittedName>
        <fullName evidence="3">ComEA family DNA-binding protein</fullName>
    </submittedName>
</protein>
<dbReference type="InterPro" id="IPR003583">
    <property type="entry name" value="Hlx-hairpin-Hlx_DNA-bd_motif"/>
</dbReference>
<dbReference type="Gene3D" id="1.10.150.320">
    <property type="entry name" value="Photosystem II 12 kDa extrinsic protein"/>
    <property type="match status" value="1"/>
</dbReference>
<reference evidence="3 4" key="1">
    <citation type="submission" date="2024-03" db="EMBL/GenBank/DDBJ databases">
        <title>Draft genome sequence of Klenkia terrae.</title>
        <authorList>
            <person name="Duangmal K."/>
            <person name="Chantavorakit T."/>
        </authorList>
    </citation>
    <scope>NUCLEOTIDE SEQUENCE [LARGE SCALE GENOMIC DNA]</scope>
    <source>
        <strain evidence="3 4">JCM 17786</strain>
    </source>
</reference>
<dbReference type="SUPFAM" id="SSF47781">
    <property type="entry name" value="RuvA domain 2-like"/>
    <property type="match status" value="1"/>
</dbReference>
<keyword evidence="3" id="KW-0238">DNA-binding</keyword>
<dbReference type="GO" id="GO:0003677">
    <property type="term" value="F:DNA binding"/>
    <property type="evidence" value="ECO:0007669"/>
    <property type="project" value="UniProtKB-KW"/>
</dbReference>
<dbReference type="RefSeq" id="WP_336392283.1">
    <property type="nucleotide sequence ID" value="NZ_JBAPLV010000010.1"/>
</dbReference>
<dbReference type="PANTHER" id="PTHR21180">
    <property type="entry name" value="ENDONUCLEASE/EXONUCLEASE/PHOSPHATASE FAMILY DOMAIN-CONTAINING PROTEIN 1"/>
    <property type="match status" value="1"/>
</dbReference>
<dbReference type="Pfam" id="PF10531">
    <property type="entry name" value="SLBB"/>
    <property type="match status" value="1"/>
</dbReference>
<accession>A0ABU8E5Q7</accession>
<dbReference type="Gene3D" id="3.10.560.10">
    <property type="entry name" value="Outer membrane lipoprotein wza domain like"/>
    <property type="match status" value="1"/>
</dbReference>
<feature type="compositionally biased region" description="Acidic residues" evidence="1">
    <location>
        <begin position="50"/>
        <end position="70"/>
    </location>
</feature>
<dbReference type="Proteomes" id="UP001373496">
    <property type="component" value="Unassembled WGS sequence"/>
</dbReference>
<proteinExistence type="predicted"/>
<organism evidence="3 4">
    <name type="scientific">Klenkia terrae</name>
    <dbReference type="NCBI Taxonomy" id="1052259"/>
    <lineage>
        <taxon>Bacteria</taxon>
        <taxon>Bacillati</taxon>
        <taxon>Actinomycetota</taxon>
        <taxon>Actinomycetes</taxon>
        <taxon>Geodermatophilales</taxon>
        <taxon>Geodermatophilaceae</taxon>
        <taxon>Klenkia</taxon>
    </lineage>
</organism>
<evidence type="ECO:0000313" key="4">
    <source>
        <dbReference type="Proteomes" id="UP001373496"/>
    </source>
</evidence>
<dbReference type="InterPro" id="IPR051675">
    <property type="entry name" value="Endo/Exo/Phosphatase_dom_1"/>
</dbReference>
<dbReference type="InterPro" id="IPR010994">
    <property type="entry name" value="RuvA_2-like"/>
</dbReference>
<feature type="domain" description="Helix-hairpin-helix DNA-binding motif class 1" evidence="2">
    <location>
        <begin position="294"/>
        <end position="313"/>
    </location>
</feature>
<keyword evidence="4" id="KW-1185">Reference proteome</keyword>
<feature type="domain" description="Helix-hairpin-helix DNA-binding motif class 1" evidence="2">
    <location>
        <begin position="264"/>
        <end position="283"/>
    </location>
</feature>
<evidence type="ECO:0000259" key="2">
    <source>
        <dbReference type="SMART" id="SM00278"/>
    </source>
</evidence>
<dbReference type="EMBL" id="JBAPLV010000010">
    <property type="protein sequence ID" value="MEI4278979.1"/>
    <property type="molecule type" value="Genomic_DNA"/>
</dbReference>
<gene>
    <name evidence="3" type="ORF">UXQ13_10935</name>
</gene>
<feature type="compositionally biased region" description="Low complexity" evidence="1">
    <location>
        <begin position="84"/>
        <end position="97"/>
    </location>
</feature>
<name>A0ABU8E5Q7_9ACTN</name>
<dbReference type="SMART" id="SM00278">
    <property type="entry name" value="HhH1"/>
    <property type="match status" value="2"/>
</dbReference>
<dbReference type="InterPro" id="IPR019554">
    <property type="entry name" value="Soluble_ligand-bd"/>
</dbReference>
<feature type="region of interest" description="Disordered" evidence="1">
    <location>
        <begin position="22"/>
        <end position="112"/>
    </location>
</feature>
<evidence type="ECO:0000256" key="1">
    <source>
        <dbReference type="SAM" id="MobiDB-lite"/>
    </source>
</evidence>
<dbReference type="Pfam" id="PF12836">
    <property type="entry name" value="HHH_3"/>
    <property type="match status" value="1"/>
</dbReference>
<comment type="caution">
    <text evidence="3">The sequence shown here is derived from an EMBL/GenBank/DDBJ whole genome shotgun (WGS) entry which is preliminary data.</text>
</comment>
<sequence>MLFSSRRADDADVIRARLRALLDEGGARRGWVPDDADPGPGSGPAPSWGLDDDPRDDPADDLDEDTDGDPDSWSVDPADAVTTPLPATDDGDAGAPAGRHRASGPATRVDPGPHGARTLWVVALLAAIAVAGWSWLGRPDVAPVDVAAVNAPAVPVASTGPPTSGSPTSAPAAVVVVSVVGQVVSPGLVTLPAGSRVADALAAAGGLLPEADPASVNAAALLTDGQQVAVGVPGAAGGTGTGAGTAAGGGAGSGPVDLNSATAADLDALPGIGPVLAQRILDHREEQGPFGSVEELDDVSGIGPALYAEISPLVTV</sequence>
<dbReference type="PANTHER" id="PTHR21180:SF32">
    <property type="entry name" value="ENDONUCLEASE_EXONUCLEASE_PHOSPHATASE FAMILY DOMAIN-CONTAINING PROTEIN 1"/>
    <property type="match status" value="1"/>
</dbReference>